<dbReference type="OrthoDB" id="7067800at2"/>
<comment type="caution">
    <text evidence="2">The sequence shown here is derived from an EMBL/GenBank/DDBJ whole genome shotgun (WGS) entry which is preliminary data.</text>
</comment>
<dbReference type="Proteomes" id="UP000280434">
    <property type="component" value="Unassembled WGS sequence"/>
</dbReference>
<gene>
    <name evidence="2" type="ORF">D7S89_17215</name>
</gene>
<dbReference type="GO" id="GO:0019441">
    <property type="term" value="P:L-tryptophan catabolic process to kynurenine"/>
    <property type="evidence" value="ECO:0007669"/>
    <property type="project" value="InterPro"/>
</dbReference>
<name>A0A494XEF2_9BURK</name>
<proteinExistence type="predicted"/>
<feature type="compositionally biased region" description="Basic and acidic residues" evidence="1">
    <location>
        <begin position="28"/>
        <end position="38"/>
    </location>
</feature>
<feature type="region of interest" description="Disordered" evidence="1">
    <location>
        <begin position="1"/>
        <end position="56"/>
    </location>
</feature>
<dbReference type="SUPFAM" id="SSF102198">
    <property type="entry name" value="Putative cyclase"/>
    <property type="match status" value="1"/>
</dbReference>
<evidence type="ECO:0000313" key="3">
    <source>
        <dbReference type="Proteomes" id="UP000280434"/>
    </source>
</evidence>
<reference evidence="2 3" key="1">
    <citation type="submission" date="2018-10" db="EMBL/GenBank/DDBJ databases">
        <title>Paraburkholderia sp. 7MK8-2, isolated from soil.</title>
        <authorList>
            <person name="Gao Z.-H."/>
            <person name="Qiu L.-H."/>
        </authorList>
    </citation>
    <scope>NUCLEOTIDE SEQUENCE [LARGE SCALE GENOMIC DNA]</scope>
    <source>
        <strain evidence="2 3">7MK8-2</strain>
    </source>
</reference>
<evidence type="ECO:0000313" key="2">
    <source>
        <dbReference type="EMBL" id="RKP46524.1"/>
    </source>
</evidence>
<keyword evidence="3" id="KW-1185">Reference proteome</keyword>
<dbReference type="EMBL" id="RBZV01000007">
    <property type="protein sequence ID" value="RKP46524.1"/>
    <property type="molecule type" value="Genomic_DNA"/>
</dbReference>
<dbReference type="InterPro" id="IPR007325">
    <property type="entry name" value="KFase/CYL"/>
</dbReference>
<dbReference type="GO" id="GO:0004061">
    <property type="term" value="F:arylformamidase activity"/>
    <property type="evidence" value="ECO:0007669"/>
    <property type="project" value="InterPro"/>
</dbReference>
<organism evidence="2 3">
    <name type="scientific">Trinickia fusca</name>
    <dbReference type="NCBI Taxonomy" id="2419777"/>
    <lineage>
        <taxon>Bacteria</taxon>
        <taxon>Pseudomonadati</taxon>
        <taxon>Pseudomonadota</taxon>
        <taxon>Betaproteobacteria</taxon>
        <taxon>Burkholderiales</taxon>
        <taxon>Burkholderiaceae</taxon>
        <taxon>Trinickia</taxon>
    </lineage>
</organism>
<dbReference type="Pfam" id="PF04199">
    <property type="entry name" value="Cyclase"/>
    <property type="match status" value="1"/>
</dbReference>
<dbReference type="Gene3D" id="3.50.30.50">
    <property type="entry name" value="Putative cyclase"/>
    <property type="match status" value="1"/>
</dbReference>
<dbReference type="AlphaFoldDB" id="A0A494XEF2"/>
<evidence type="ECO:0000256" key="1">
    <source>
        <dbReference type="SAM" id="MobiDB-lite"/>
    </source>
</evidence>
<dbReference type="PANTHER" id="PTHR34861:SF10">
    <property type="entry name" value="CYCLASE"/>
    <property type="match status" value="1"/>
</dbReference>
<feature type="compositionally biased region" description="Low complexity" evidence="1">
    <location>
        <begin position="1"/>
        <end position="19"/>
    </location>
</feature>
<dbReference type="PANTHER" id="PTHR34861">
    <property type="match status" value="1"/>
</dbReference>
<sequence>MHSSTTARSAASNRCSRVSTGARRRPCNRTEERLDNPRWKQRPPGSNWGDFGPDDQRGRLNWLTPEKVLQGIREVQAGLSFSLSLPLDVPRSGGLNARRRPPAISPALLGERPYFGYRADERVANATDVVCDDSFCMHSQFSTQWDALAHVGSVFDADGDGEPELVFYNGYRMGQHLRVPAHDDTRGGALALGIDVMARTGVQGRGVLIDLRRHFGDARKKIGFEGLMGVMQADRVVVERGDIVCIHTGFADLLLHDDTAPPEKLASCCVLDSEDERLRRWIDESGIAALAADNHAVEERPYDLKPKAQRGALMPLHELCLFKLGIHLGELWHLTPLANWLHEHNRSRFLLTAPPLHIRGLVGSPVNPVATV</sequence>
<protein>
    <submittedName>
        <fullName evidence="2">Cyclase family protein</fullName>
    </submittedName>
</protein>
<accession>A0A494XEF2</accession>
<dbReference type="InterPro" id="IPR037175">
    <property type="entry name" value="KFase_sf"/>
</dbReference>